<reference evidence="1" key="1">
    <citation type="submission" date="2020-06" db="EMBL/GenBank/DDBJ databases">
        <title>WGS assembly of Ceratodon purpureus strain R40.</title>
        <authorList>
            <person name="Carey S.B."/>
            <person name="Jenkins J."/>
            <person name="Shu S."/>
            <person name="Lovell J.T."/>
            <person name="Sreedasyam A."/>
            <person name="Maumus F."/>
            <person name="Tiley G.P."/>
            <person name="Fernandez-Pozo N."/>
            <person name="Barry K."/>
            <person name="Chen C."/>
            <person name="Wang M."/>
            <person name="Lipzen A."/>
            <person name="Daum C."/>
            <person name="Saski C.A."/>
            <person name="Payton A.C."/>
            <person name="Mcbreen J.C."/>
            <person name="Conrad R.E."/>
            <person name="Kollar L.M."/>
            <person name="Olsson S."/>
            <person name="Huttunen S."/>
            <person name="Landis J.B."/>
            <person name="Wickett N.J."/>
            <person name="Johnson M.G."/>
            <person name="Rensing S.A."/>
            <person name="Grimwood J."/>
            <person name="Schmutz J."/>
            <person name="Mcdaniel S.F."/>
        </authorList>
    </citation>
    <scope>NUCLEOTIDE SEQUENCE</scope>
    <source>
        <strain evidence="1">R40</strain>
    </source>
</reference>
<protein>
    <submittedName>
        <fullName evidence="1">Uncharacterized protein</fullName>
    </submittedName>
</protein>
<dbReference type="Proteomes" id="UP000822688">
    <property type="component" value="Chromosome 9"/>
</dbReference>
<evidence type="ECO:0000313" key="1">
    <source>
        <dbReference type="EMBL" id="KAG0561696.1"/>
    </source>
</evidence>
<gene>
    <name evidence="1" type="ORF">KC19_9G084700</name>
</gene>
<organism evidence="1 2">
    <name type="scientific">Ceratodon purpureus</name>
    <name type="common">Fire moss</name>
    <name type="synonym">Dicranum purpureum</name>
    <dbReference type="NCBI Taxonomy" id="3225"/>
    <lineage>
        <taxon>Eukaryota</taxon>
        <taxon>Viridiplantae</taxon>
        <taxon>Streptophyta</taxon>
        <taxon>Embryophyta</taxon>
        <taxon>Bryophyta</taxon>
        <taxon>Bryophytina</taxon>
        <taxon>Bryopsida</taxon>
        <taxon>Dicranidae</taxon>
        <taxon>Pseudoditrichales</taxon>
        <taxon>Ditrichaceae</taxon>
        <taxon>Ceratodon</taxon>
    </lineage>
</organism>
<proteinExistence type="predicted"/>
<keyword evidence="2" id="KW-1185">Reference proteome</keyword>
<name>A0A8T0GQ13_CERPU</name>
<dbReference type="AlphaFoldDB" id="A0A8T0GQ13"/>
<dbReference type="EMBL" id="CM026430">
    <property type="protein sequence ID" value="KAG0561696.1"/>
    <property type="molecule type" value="Genomic_DNA"/>
</dbReference>
<evidence type="ECO:0000313" key="2">
    <source>
        <dbReference type="Proteomes" id="UP000822688"/>
    </source>
</evidence>
<sequence length="132" mass="15038">MACYSTCDLAHRCQIMELVPDFDRIPLKQPLINAQNILVRINLEKSKLRTSLYKEQNPHCSLTDASAALPLLLFPLLSLTSSTAQTRQLHHQQSSSHRTLNRFYLERRSENLIVGKTSQTVTWGVSKCTTKQ</sequence>
<comment type="caution">
    <text evidence="1">The sequence shown here is derived from an EMBL/GenBank/DDBJ whole genome shotgun (WGS) entry which is preliminary data.</text>
</comment>
<accession>A0A8T0GQ13</accession>